<comment type="caution">
    <text evidence="2">The sequence shown here is derived from an EMBL/GenBank/DDBJ whole genome shotgun (WGS) entry which is preliminary data.</text>
</comment>
<protein>
    <submittedName>
        <fullName evidence="2">Uncharacterized protein</fullName>
    </submittedName>
</protein>
<organism evidence="2 3">
    <name type="scientific">Jutongia huaianensis</name>
    <dbReference type="NCBI Taxonomy" id="2763668"/>
    <lineage>
        <taxon>Bacteria</taxon>
        <taxon>Bacillati</taxon>
        <taxon>Bacillota</taxon>
        <taxon>Clostridia</taxon>
        <taxon>Lachnospirales</taxon>
        <taxon>Lachnospiraceae</taxon>
        <taxon>Jutongia</taxon>
    </lineage>
</organism>
<evidence type="ECO:0000256" key="1">
    <source>
        <dbReference type="SAM" id="SignalP"/>
    </source>
</evidence>
<feature type="signal peptide" evidence="1">
    <location>
        <begin position="1"/>
        <end position="25"/>
    </location>
</feature>
<dbReference type="PROSITE" id="PS51257">
    <property type="entry name" value="PROKAR_LIPOPROTEIN"/>
    <property type="match status" value="1"/>
</dbReference>
<dbReference type="Proteomes" id="UP000606193">
    <property type="component" value="Unassembled WGS sequence"/>
</dbReference>
<feature type="chain" id="PRO_5046697197" evidence="1">
    <location>
        <begin position="26"/>
        <end position="569"/>
    </location>
</feature>
<name>A0ABR7N4E6_9FIRM</name>
<dbReference type="RefSeq" id="WP_249298512.1">
    <property type="nucleotide sequence ID" value="NZ_JACRSX010000023.1"/>
</dbReference>
<dbReference type="EMBL" id="JACRSX010000023">
    <property type="protein sequence ID" value="MBC8563473.1"/>
    <property type="molecule type" value="Genomic_DNA"/>
</dbReference>
<evidence type="ECO:0000313" key="2">
    <source>
        <dbReference type="EMBL" id="MBC8563473.1"/>
    </source>
</evidence>
<gene>
    <name evidence="2" type="ORF">H8704_12715</name>
</gene>
<dbReference type="SUPFAM" id="SSF53850">
    <property type="entry name" value="Periplasmic binding protein-like II"/>
    <property type="match status" value="1"/>
</dbReference>
<reference evidence="2 3" key="1">
    <citation type="submission" date="2020-08" db="EMBL/GenBank/DDBJ databases">
        <title>Genome public.</title>
        <authorList>
            <person name="Liu C."/>
            <person name="Sun Q."/>
        </authorList>
    </citation>
    <scope>NUCLEOTIDE SEQUENCE [LARGE SCALE GENOMIC DNA]</scope>
    <source>
        <strain evidence="2 3">NSJ-37</strain>
    </source>
</reference>
<dbReference type="Gene3D" id="3.40.190.10">
    <property type="entry name" value="Periplasmic binding protein-like II"/>
    <property type="match status" value="2"/>
</dbReference>
<evidence type="ECO:0000313" key="3">
    <source>
        <dbReference type="Proteomes" id="UP000606193"/>
    </source>
</evidence>
<accession>A0ABR7N4E6</accession>
<sequence>MRKGLGKRMLSMLLATSMVAGTTVAATGCKFGSNSNEPITLTVYSQVANSSGLQKGWAADIIKEKFNVKLNIVPEESGTFQTRMSDKDLGDIIIWGHTDDNYAAAIKAGLLYDLEEDDILKENAPYVYDNMQDSLAKNKRLSATILGDGNDKLYGWGGEVATSSKDHQSFFYTWDTRWDLYKKMGYPKVKDMNDMADLLKKMQKMDPKDDAGGKTYAVSLWPDWDDAMVMYVKATATAYYGYDELGIGLYDPATGKYHDALEENGPYLEMLKWYNNLYRQGLVDPDSMTQTYEQMSEKVINGGVLFSIFNYSGSLAFNTDKHMKEGQYMYCMKPSEASPIVYGMSTLGTGYTTSIGANCEYPELALEVLNYFCTPTGRLEYAYGPKDECWYYDDNKKTHLTELGESCRKVLKTKMPDHEGTFQDGQLQMAVSTWNIDAENPETDGETYNAENWASTQESSKYDIQEDWKKKTGCEGINDYMEKGKYTVSPGTDYSASAKSDELKTVWKQVTDTIKNESWNALYAKNDAQFDKAVAKMKKDTAGYGYDKCLEWSQKEAATRKSLEDQLQN</sequence>
<keyword evidence="1" id="KW-0732">Signal</keyword>
<keyword evidence="3" id="KW-1185">Reference proteome</keyword>
<proteinExistence type="predicted"/>